<sequence length="685" mass="76768">MDNQTMSGISELIAALGLDDAPADVCTRCSEIPWVNAPGDFSIWIESFSPSCRICRLLYPSCQESDFTLMRLACIPVPNDISELLDEPKFQPRAFKIHGRNPLHDNMTILVSDLSIEQAEVALRVLSKPPVMSLASIGDHIRSCATDHEHTCSIEVDRKPLNLRVIDCNTRTVVDAPADCDFVALSYVWGGVYAAQGSDITQDIPLTVEHSIYVTVELGYRYLWVDRYCIDQQDQAHKNDQINQMSTIYSAAQLTVIAAAGSNPNHGLPGIALQPRSGVFANHEKLDTLCLSALKSEVYVLESVFNIIATSVWATRAWTYQEAMFSRRRLIFTDDQAVFSCNKNTYLESGRGLYNGGHLLWLVPWYNLVLRTSDLKTGPIWTIIKQYCERTLSYESDALKAISGTLNLLLKDESFHLWGVPGQKIESVCIGLEEHQTTHQQMSSKEAAPTFGGVDYSLCLGWERNSDGCRRPGFPSWSPLGWSSGSISWSYRLAYIGPIFFHTSLGHKELSEYIQHVRTDHSKIPQQLNLSLKTGTAEVCGSEIALLLDSRHQVIRDMNWDGFEAAQGTLLKAAVISEDDDCMFLLLLEVTGDDIYERCGSFDLYKETLTGVGGCGTLSALRIWHDDSEEEGSSHERDHGGTWTYVRDVEDLDPADKERLRTSFGDLDTYEWWKDVFTEECIIFG</sequence>
<dbReference type="PANTHER" id="PTHR33112">
    <property type="entry name" value="DOMAIN PROTEIN, PUTATIVE-RELATED"/>
    <property type="match status" value="1"/>
</dbReference>
<organism evidence="2 3">
    <name type="scientific">Epicoccum nigrum</name>
    <name type="common">Soil fungus</name>
    <name type="synonym">Epicoccum purpurascens</name>
    <dbReference type="NCBI Taxonomy" id="105696"/>
    <lineage>
        <taxon>Eukaryota</taxon>
        <taxon>Fungi</taxon>
        <taxon>Dikarya</taxon>
        <taxon>Ascomycota</taxon>
        <taxon>Pezizomycotina</taxon>
        <taxon>Dothideomycetes</taxon>
        <taxon>Pleosporomycetidae</taxon>
        <taxon>Pleosporales</taxon>
        <taxon>Pleosporineae</taxon>
        <taxon>Didymellaceae</taxon>
        <taxon>Epicoccum</taxon>
    </lineage>
</organism>
<dbReference type="Proteomes" id="UP000193240">
    <property type="component" value="Unassembled WGS sequence"/>
</dbReference>
<evidence type="ECO:0000313" key="2">
    <source>
        <dbReference type="EMBL" id="OSS47942.1"/>
    </source>
</evidence>
<protein>
    <recommendedName>
        <fullName evidence="1">Heterokaryon incompatibility domain-containing protein</fullName>
    </recommendedName>
</protein>
<reference evidence="2 3" key="1">
    <citation type="journal article" date="2017" name="Genome Announc.">
        <title>Genome sequence of the saprophytic ascomycete Epicoccum nigrum ICMP 19927 strain isolated from New Zealand.</title>
        <authorList>
            <person name="Fokin M."/>
            <person name="Fleetwood D."/>
            <person name="Weir B.S."/>
            <person name="Villas-Boas S.G."/>
        </authorList>
    </citation>
    <scope>NUCLEOTIDE SEQUENCE [LARGE SCALE GENOMIC DNA]</scope>
    <source>
        <strain evidence="2 3">ICMP 19927</strain>
    </source>
</reference>
<name>A0A1Y2LWC9_EPING</name>
<keyword evidence="3" id="KW-1185">Reference proteome</keyword>
<feature type="domain" description="Heterokaryon incompatibility" evidence="1">
    <location>
        <begin position="182"/>
        <end position="322"/>
    </location>
</feature>
<dbReference type="InterPro" id="IPR010730">
    <property type="entry name" value="HET"/>
</dbReference>
<dbReference type="InParanoid" id="A0A1Y2LWC9"/>
<evidence type="ECO:0000259" key="1">
    <source>
        <dbReference type="Pfam" id="PF06985"/>
    </source>
</evidence>
<dbReference type="Pfam" id="PF06985">
    <property type="entry name" value="HET"/>
    <property type="match status" value="1"/>
</dbReference>
<dbReference type="EMBL" id="KZ107847">
    <property type="protein sequence ID" value="OSS47942.1"/>
    <property type="molecule type" value="Genomic_DNA"/>
</dbReference>
<accession>A0A1Y2LWC9</accession>
<gene>
    <name evidence="2" type="ORF">B5807_06681</name>
</gene>
<proteinExistence type="predicted"/>
<evidence type="ECO:0000313" key="3">
    <source>
        <dbReference type="Proteomes" id="UP000193240"/>
    </source>
</evidence>
<dbReference type="STRING" id="105696.A0A1Y2LWC9"/>
<dbReference type="PANTHER" id="PTHR33112:SF1">
    <property type="entry name" value="HETEROKARYON INCOMPATIBILITY DOMAIN-CONTAINING PROTEIN"/>
    <property type="match status" value="1"/>
</dbReference>
<dbReference type="AlphaFoldDB" id="A0A1Y2LWC9"/>